<keyword evidence="3" id="KW-0808">Transferase</keyword>
<keyword evidence="4" id="KW-1185">Reference proteome</keyword>
<dbReference type="GO" id="GO:0005524">
    <property type="term" value="F:ATP binding"/>
    <property type="evidence" value="ECO:0007669"/>
    <property type="project" value="InterPro"/>
</dbReference>
<evidence type="ECO:0000256" key="1">
    <source>
        <dbReference type="SAM" id="MobiDB-lite"/>
    </source>
</evidence>
<dbReference type="KEGG" id="kse:Ksed_08140"/>
<dbReference type="InterPro" id="IPR006083">
    <property type="entry name" value="PRK/URK"/>
</dbReference>
<organism evidence="3 4">
    <name type="scientific">Kytococcus sedentarius (strain ATCC 14392 / DSM 20547 / JCM 11482 / CCUG 33030 / NBRC 15357 / NCTC 11040 / CCM 314 / 541)</name>
    <name type="common">Micrococcus sedentarius</name>
    <dbReference type="NCBI Taxonomy" id="478801"/>
    <lineage>
        <taxon>Bacteria</taxon>
        <taxon>Bacillati</taxon>
        <taxon>Actinomycetota</taxon>
        <taxon>Actinomycetes</taxon>
        <taxon>Micrococcales</taxon>
        <taxon>Kytococcaceae</taxon>
        <taxon>Kytococcus</taxon>
    </lineage>
</organism>
<dbReference type="RefSeq" id="WP_012802283.1">
    <property type="nucleotide sequence ID" value="NC_013169.1"/>
</dbReference>
<dbReference type="PANTHER" id="PTHR10285">
    <property type="entry name" value="URIDINE KINASE"/>
    <property type="match status" value="1"/>
</dbReference>
<dbReference type="EMBL" id="CP001686">
    <property type="protein sequence ID" value="ACV05868.1"/>
    <property type="molecule type" value="Genomic_DNA"/>
</dbReference>
<dbReference type="InterPro" id="IPR027417">
    <property type="entry name" value="P-loop_NTPase"/>
</dbReference>
<dbReference type="GO" id="GO:0016301">
    <property type="term" value="F:kinase activity"/>
    <property type="evidence" value="ECO:0007669"/>
    <property type="project" value="UniProtKB-KW"/>
</dbReference>
<dbReference type="AlphaFoldDB" id="C7NFD3"/>
<feature type="compositionally biased region" description="Pro residues" evidence="1">
    <location>
        <begin position="1"/>
        <end position="19"/>
    </location>
</feature>
<keyword evidence="3" id="KW-0418">Kinase</keyword>
<gene>
    <name evidence="3" type="ordered locus">Ksed_08140</name>
</gene>
<evidence type="ECO:0000313" key="4">
    <source>
        <dbReference type="Proteomes" id="UP000006666"/>
    </source>
</evidence>
<feature type="domain" description="Phosphoribulokinase/uridine kinase" evidence="2">
    <location>
        <begin position="28"/>
        <end position="171"/>
    </location>
</feature>
<dbReference type="Proteomes" id="UP000006666">
    <property type="component" value="Chromosome"/>
</dbReference>
<dbReference type="STRING" id="478801.Ksed_08140"/>
<dbReference type="HOGENOM" id="CLU_080170_1_0_11"/>
<evidence type="ECO:0000313" key="3">
    <source>
        <dbReference type="EMBL" id="ACV05868.1"/>
    </source>
</evidence>
<sequence length="223" mass="24133">MADVPPAAPSPGHPTPPQPGDGARVLLLTGPSGAGKTRLARRLGQTHGWPVVPLDDYYHPHDAEGLPLRPDGLVDWDHVDTWDADAAVAGLHALATRGRVDVPTYDISSSSVVGHRLVERHEAPLIVAEGIFAAHLVGRLQENGLLAAAWCITAGPWVTFSRRLARDLAERRKPPAVLWERGNRLRRTEPEFVAQQRTLGARVMSPRAGERTAAVRWGAGRDA</sequence>
<protein>
    <submittedName>
        <fullName evidence="3">Uridine kinase</fullName>
    </submittedName>
</protein>
<evidence type="ECO:0000259" key="2">
    <source>
        <dbReference type="Pfam" id="PF00485"/>
    </source>
</evidence>
<proteinExistence type="predicted"/>
<dbReference type="Pfam" id="PF00485">
    <property type="entry name" value="PRK"/>
    <property type="match status" value="1"/>
</dbReference>
<accession>C7NFD3</accession>
<feature type="region of interest" description="Disordered" evidence="1">
    <location>
        <begin position="1"/>
        <end position="22"/>
    </location>
</feature>
<dbReference type="Gene3D" id="3.40.50.300">
    <property type="entry name" value="P-loop containing nucleotide triphosphate hydrolases"/>
    <property type="match status" value="1"/>
</dbReference>
<dbReference type="PRINTS" id="PR00988">
    <property type="entry name" value="URIDINKINASE"/>
</dbReference>
<dbReference type="eggNOG" id="COG0572">
    <property type="taxonomic scope" value="Bacteria"/>
</dbReference>
<reference evidence="3 4" key="1">
    <citation type="journal article" date="2009" name="Stand. Genomic Sci.">
        <title>Complete genome sequence of Kytococcus sedentarius type strain (541).</title>
        <authorList>
            <person name="Sims D."/>
            <person name="Brettin T."/>
            <person name="Detter J.C."/>
            <person name="Han C."/>
            <person name="Lapidus A."/>
            <person name="Copeland A."/>
            <person name="Glavina Del Rio T."/>
            <person name="Nolan M."/>
            <person name="Chen F."/>
            <person name="Lucas S."/>
            <person name="Tice H."/>
            <person name="Cheng J.F."/>
            <person name="Bruce D."/>
            <person name="Goodwin L."/>
            <person name="Pitluck S."/>
            <person name="Ovchinnikova G."/>
            <person name="Pati A."/>
            <person name="Ivanova N."/>
            <person name="Mavrommatis K."/>
            <person name="Chen A."/>
            <person name="Palaniappan K."/>
            <person name="D'haeseleer P."/>
            <person name="Chain P."/>
            <person name="Bristow J."/>
            <person name="Eisen J.A."/>
            <person name="Markowitz V."/>
            <person name="Hugenholtz P."/>
            <person name="Schneider S."/>
            <person name="Goker M."/>
            <person name="Pukall R."/>
            <person name="Kyrpides N.C."/>
            <person name="Klenk H.P."/>
        </authorList>
    </citation>
    <scope>NUCLEOTIDE SEQUENCE [LARGE SCALE GENOMIC DNA]</scope>
    <source>
        <strain evidence="4">ATCC 14392 / DSM 20547 / JCM 11482 / CCUG 33030 / NBRC 15357 / NCTC 11040 / CCM 314 / 541</strain>
    </source>
</reference>
<dbReference type="SUPFAM" id="SSF52540">
    <property type="entry name" value="P-loop containing nucleoside triphosphate hydrolases"/>
    <property type="match status" value="1"/>
</dbReference>
<name>C7NFD3_KYTSD</name>